<dbReference type="EMBL" id="QQPC01000085">
    <property type="protein sequence ID" value="REA80411.1"/>
    <property type="molecule type" value="Genomic_DNA"/>
</dbReference>
<evidence type="ECO:0000313" key="5">
    <source>
        <dbReference type="Proteomes" id="UP000246800"/>
    </source>
</evidence>
<dbReference type="AlphaFoldDB" id="A0A2A4EHV4"/>
<reference evidence="4 5" key="1">
    <citation type="journal article" date="2018" name="Vet. Microbiol.">
        <title>Clonal diversity and geographic distribution of methicillin-resistant Staphylococcus pseudintermedius from Australian animals: Discovery of novel sequence types.</title>
        <authorList>
            <person name="Worthing K.A."/>
            <person name="Abraham S."/>
            <person name="Coombs G.W."/>
            <person name="Pang S."/>
            <person name="Saputra S."/>
            <person name="Jordan D."/>
            <person name="Trott D.J."/>
            <person name="Norris J.M."/>
        </authorList>
    </citation>
    <scope>NUCLEOTIDE SEQUENCE [LARGE SCALE GENOMIC DNA]</scope>
    <source>
        <strain evidence="1 5">ST525 1</strain>
        <strain evidence="2 4">ST71 3</strain>
    </source>
</reference>
<protein>
    <submittedName>
        <fullName evidence="2">YxeA family protein</fullName>
    </submittedName>
</protein>
<dbReference type="InterPro" id="IPR036166">
    <property type="entry name" value="YxeA-like_sf"/>
</dbReference>
<dbReference type="SUPFAM" id="SSF159121">
    <property type="entry name" value="BC4932-like"/>
    <property type="match status" value="1"/>
</dbReference>
<accession>A0A2A4EHV4</accession>
<dbReference type="InterPro" id="IPR006542">
    <property type="entry name" value="DUF1093"/>
</dbReference>
<comment type="caution">
    <text evidence="2">The sequence shown here is derived from an EMBL/GenBank/DDBJ whole genome shotgun (WGS) entry which is preliminary data.</text>
</comment>
<evidence type="ECO:0000313" key="3">
    <source>
        <dbReference type="EMBL" id="REA80411.1"/>
    </source>
</evidence>
<dbReference type="EMBL" id="QEIT01000019">
    <property type="protein sequence ID" value="PWZ76090.1"/>
    <property type="molecule type" value="Genomic_DNA"/>
</dbReference>
<organism evidence="2 4">
    <name type="scientific">Staphylococcus pseudintermedius</name>
    <dbReference type="NCBI Taxonomy" id="283734"/>
    <lineage>
        <taxon>Bacteria</taxon>
        <taxon>Bacillati</taxon>
        <taxon>Bacillota</taxon>
        <taxon>Bacilli</taxon>
        <taxon>Bacillales</taxon>
        <taxon>Staphylococcaceae</taxon>
        <taxon>Staphylococcus</taxon>
        <taxon>Staphylococcus intermedius group</taxon>
    </lineage>
</organism>
<sequence length="109" mass="12533">MKKFILAAFAIIVVAVGLFLAFARIPYVDYFNPFLKKETSYAVVPLGTQTYVDIQAYDESGEPLKYRLNFGGYDANFDHVKVLHKGTYVFHIDYIKDLSKWPKKVSVEE</sequence>
<evidence type="ECO:0000313" key="1">
    <source>
        <dbReference type="EMBL" id="PWZ76090.1"/>
    </source>
</evidence>
<gene>
    <name evidence="1" type="ORF">DD902_04000</name>
    <name evidence="2" type="ORF">DD924_10170</name>
    <name evidence="3" type="ORF">DV961_11455</name>
</gene>
<dbReference type="PANTHER" id="PTHR36433">
    <property type="entry name" value="HYPOTHETICAL CYTOSOLIC PROTEIN"/>
    <property type="match status" value="1"/>
</dbReference>
<dbReference type="PANTHER" id="PTHR36433:SF3">
    <property type="entry name" value="YXEA FAMILY PROTEIN"/>
    <property type="match status" value="1"/>
</dbReference>
<dbReference type="Proteomes" id="UP000256409">
    <property type="component" value="Unassembled WGS sequence"/>
</dbReference>
<evidence type="ECO:0000313" key="6">
    <source>
        <dbReference type="Proteomes" id="UP000256409"/>
    </source>
</evidence>
<proteinExistence type="predicted"/>
<dbReference type="Proteomes" id="UP000246351">
    <property type="component" value="Unassembled WGS sequence"/>
</dbReference>
<dbReference type="OrthoDB" id="2325008at2"/>
<dbReference type="Proteomes" id="UP000246800">
    <property type="component" value="Unassembled WGS sequence"/>
</dbReference>
<evidence type="ECO:0000313" key="2">
    <source>
        <dbReference type="EMBL" id="PWZ98068.1"/>
    </source>
</evidence>
<evidence type="ECO:0000313" key="4">
    <source>
        <dbReference type="Proteomes" id="UP000246351"/>
    </source>
</evidence>
<dbReference type="STRING" id="937773.SPSINT_0051"/>
<dbReference type="RefSeq" id="WP_037541929.1">
    <property type="nucleotide sequence ID" value="NZ_BAAFHP010000011.1"/>
</dbReference>
<dbReference type="NCBIfam" id="TIGR01655">
    <property type="entry name" value="yxeA_fam"/>
    <property type="match status" value="1"/>
</dbReference>
<dbReference type="EMBL" id="QEIV01000960">
    <property type="protein sequence ID" value="PWZ98068.1"/>
    <property type="molecule type" value="Genomic_DNA"/>
</dbReference>
<reference evidence="3" key="2">
    <citation type="journal article" date="2018" name="Vet. Microbiol.">
        <title>Methicillin-resistant staphylococci amongst veterinary personnel, personnel-owned pets, patients and the hospital environment of two small animal veterinary hospitals.</title>
        <authorList>
            <person name="Worthing K.A."/>
            <person name="Brown J."/>
            <person name="Gerber L."/>
            <person name="Abraham S."/>
            <person name="Trott D."/>
            <person name="Norris J.M."/>
        </authorList>
    </citation>
    <scope>NUCLEOTIDE SEQUENCE</scope>
    <source>
        <strain evidence="3">ST496-2</strain>
    </source>
</reference>
<reference evidence="6" key="3">
    <citation type="journal article" date="2018" name="Vet. Microbiol.">
        <title>Molecular epidemiology of methicillin-resistant staphylococci amongst veterinary personnel, personnel-owned pets, patients and the hospital environment of two companion animal veterinary hospitals.</title>
        <authorList>
            <person name="Worthing K.A."/>
            <person name="Brown J."/>
            <person name="Gerber L."/>
            <person name="Abraham S."/>
            <person name="Trott D."/>
            <person name="Norris J.M."/>
        </authorList>
    </citation>
    <scope>NUCLEOTIDE SEQUENCE [LARGE SCALE GENOMIC DNA]</scope>
    <source>
        <strain evidence="6">ST496-2</strain>
    </source>
</reference>
<name>A0A2A4EHV4_STAPS</name>